<accession>A0ABQ0YHF2</accession>
<sequence>MTPPYAELDLDAIVENLVGPRRFDPVVASLCDFINAGRVPVAQARTELWPYLRPNVRRHTRARTEGSAS</sequence>
<gene>
    <name evidence="1" type="ORF">RAJCM14343_1223</name>
</gene>
<keyword evidence="2" id="KW-1185">Reference proteome</keyword>
<dbReference type="EMBL" id="BLAH01000036">
    <property type="protein sequence ID" value="GES35974.1"/>
    <property type="molecule type" value="Genomic_DNA"/>
</dbReference>
<name>A0ABQ0YHF2_9NOCA</name>
<protein>
    <submittedName>
        <fullName evidence="1">Uncharacterized protein</fullName>
    </submittedName>
</protein>
<proteinExistence type="predicted"/>
<organism evidence="1 2">
    <name type="scientific">Rhodococcus aetherivorans</name>
    <dbReference type="NCBI Taxonomy" id="191292"/>
    <lineage>
        <taxon>Bacteria</taxon>
        <taxon>Bacillati</taxon>
        <taxon>Actinomycetota</taxon>
        <taxon>Actinomycetes</taxon>
        <taxon>Mycobacteriales</taxon>
        <taxon>Nocardiaceae</taxon>
        <taxon>Rhodococcus</taxon>
    </lineage>
</organism>
<evidence type="ECO:0000313" key="1">
    <source>
        <dbReference type="EMBL" id="GES35974.1"/>
    </source>
</evidence>
<comment type="caution">
    <text evidence="1">The sequence shown here is derived from an EMBL/GenBank/DDBJ whole genome shotgun (WGS) entry which is preliminary data.</text>
</comment>
<dbReference type="Proteomes" id="UP000325466">
    <property type="component" value="Unassembled WGS sequence"/>
</dbReference>
<reference evidence="1 2" key="1">
    <citation type="journal article" date="2018" name="Biodegradation">
        <title>1,4-Dioxane degradation characteristics of Rhodococcus aetherivorans JCM 14343.</title>
        <authorList>
            <person name="Inoue D."/>
            <person name="Tsunoda T."/>
            <person name="Yamamoto N."/>
            <person name="Ike M."/>
            <person name="Sei K."/>
        </authorList>
    </citation>
    <scope>NUCLEOTIDE SEQUENCE [LARGE SCALE GENOMIC DNA]</scope>
    <source>
        <strain evidence="1 2">JCM 14343</strain>
    </source>
</reference>
<evidence type="ECO:0000313" key="2">
    <source>
        <dbReference type="Proteomes" id="UP000325466"/>
    </source>
</evidence>